<dbReference type="EMBL" id="WJQU01000002">
    <property type="protein sequence ID" value="KAJ6642571.1"/>
    <property type="molecule type" value="Genomic_DNA"/>
</dbReference>
<keyword evidence="5 18" id="KW-0347">Helicase</keyword>
<dbReference type="EC" id="5.6.2.4" evidence="11"/>
<feature type="compositionally biased region" description="Basic and acidic residues" evidence="14">
    <location>
        <begin position="327"/>
        <end position="336"/>
    </location>
</feature>
<evidence type="ECO:0000256" key="9">
    <source>
        <dbReference type="ARBA" id="ARBA00023242"/>
    </source>
</evidence>
<evidence type="ECO:0000256" key="11">
    <source>
        <dbReference type="ARBA" id="ARBA00034808"/>
    </source>
</evidence>
<dbReference type="Gene3D" id="3.40.50.300">
    <property type="entry name" value="P-loop containing nucleotide triphosphate hydrolases"/>
    <property type="match status" value="2"/>
</dbReference>
<accession>A0A9Q0N369</accession>
<organism evidence="18 19">
    <name type="scientific">Pseudolycoriella hygida</name>
    <dbReference type="NCBI Taxonomy" id="35572"/>
    <lineage>
        <taxon>Eukaryota</taxon>
        <taxon>Metazoa</taxon>
        <taxon>Ecdysozoa</taxon>
        <taxon>Arthropoda</taxon>
        <taxon>Hexapoda</taxon>
        <taxon>Insecta</taxon>
        <taxon>Pterygota</taxon>
        <taxon>Neoptera</taxon>
        <taxon>Endopterygota</taxon>
        <taxon>Diptera</taxon>
        <taxon>Nematocera</taxon>
        <taxon>Sciaroidea</taxon>
        <taxon>Sciaridae</taxon>
        <taxon>Pseudolycoriella</taxon>
    </lineage>
</organism>
<evidence type="ECO:0000256" key="14">
    <source>
        <dbReference type="SAM" id="MobiDB-lite"/>
    </source>
</evidence>
<dbReference type="GO" id="GO:0005737">
    <property type="term" value="C:cytoplasm"/>
    <property type="evidence" value="ECO:0007669"/>
    <property type="project" value="TreeGrafter"/>
</dbReference>
<feature type="domain" description="Helicase ATP-binding" evidence="16">
    <location>
        <begin position="750"/>
        <end position="927"/>
    </location>
</feature>
<evidence type="ECO:0000259" key="15">
    <source>
        <dbReference type="PROSITE" id="PS50158"/>
    </source>
</evidence>
<dbReference type="PROSITE" id="PS51194">
    <property type="entry name" value="HELICASE_CTER"/>
    <property type="match status" value="1"/>
</dbReference>
<dbReference type="CDD" id="cd18018">
    <property type="entry name" value="DEXHc_RecQ4-like"/>
    <property type="match status" value="1"/>
</dbReference>
<keyword evidence="13" id="KW-0862">Zinc</keyword>
<dbReference type="GO" id="GO:0008270">
    <property type="term" value="F:zinc ion binding"/>
    <property type="evidence" value="ECO:0007669"/>
    <property type="project" value="UniProtKB-KW"/>
</dbReference>
<dbReference type="GO" id="GO:0016787">
    <property type="term" value="F:hydrolase activity"/>
    <property type="evidence" value="ECO:0007669"/>
    <property type="project" value="UniProtKB-KW"/>
</dbReference>
<dbReference type="PROSITE" id="PS50158">
    <property type="entry name" value="ZF_CCHC"/>
    <property type="match status" value="1"/>
</dbReference>
<dbReference type="Pfam" id="PF00098">
    <property type="entry name" value="zf-CCHC"/>
    <property type="match status" value="1"/>
</dbReference>
<feature type="domain" description="CCHC-type" evidence="15">
    <location>
        <begin position="603"/>
        <end position="617"/>
    </location>
</feature>
<dbReference type="GO" id="GO:0005694">
    <property type="term" value="C:chromosome"/>
    <property type="evidence" value="ECO:0007669"/>
    <property type="project" value="TreeGrafter"/>
</dbReference>
<keyword evidence="13" id="KW-0863">Zinc-finger</keyword>
<dbReference type="OrthoDB" id="18781at2759"/>
<feature type="compositionally biased region" description="Basic and acidic residues" evidence="14">
    <location>
        <begin position="370"/>
        <end position="388"/>
    </location>
</feature>
<dbReference type="SMART" id="SM00343">
    <property type="entry name" value="ZnF_C2HC"/>
    <property type="match status" value="1"/>
</dbReference>
<evidence type="ECO:0000313" key="18">
    <source>
        <dbReference type="EMBL" id="KAJ6642571.1"/>
    </source>
</evidence>
<keyword evidence="4" id="KW-0378">Hydrolase</keyword>
<evidence type="ECO:0000256" key="13">
    <source>
        <dbReference type="PROSITE-ProRule" id="PRU00047"/>
    </source>
</evidence>
<evidence type="ECO:0000256" key="12">
    <source>
        <dbReference type="ARBA" id="ARBA00049360"/>
    </source>
</evidence>
<dbReference type="InterPro" id="IPR004589">
    <property type="entry name" value="DNA_helicase_ATP-dep_RecQ"/>
</dbReference>
<dbReference type="GO" id="GO:0003677">
    <property type="term" value="F:DNA binding"/>
    <property type="evidence" value="ECO:0007669"/>
    <property type="project" value="UniProtKB-KW"/>
</dbReference>
<dbReference type="Pfam" id="PF11719">
    <property type="entry name" value="Drc1-Sld2"/>
    <property type="match status" value="1"/>
</dbReference>
<proteinExistence type="inferred from homology"/>
<dbReference type="Pfam" id="PF00270">
    <property type="entry name" value="DEAD"/>
    <property type="match status" value="1"/>
</dbReference>
<comment type="catalytic activity">
    <reaction evidence="12">
        <text>ATP + H2O = ADP + phosphate + H(+)</text>
        <dbReference type="Rhea" id="RHEA:13065"/>
        <dbReference type="ChEBI" id="CHEBI:15377"/>
        <dbReference type="ChEBI" id="CHEBI:15378"/>
        <dbReference type="ChEBI" id="CHEBI:30616"/>
        <dbReference type="ChEBI" id="CHEBI:43474"/>
        <dbReference type="ChEBI" id="CHEBI:456216"/>
    </reaction>
</comment>
<keyword evidence="6" id="KW-0067">ATP-binding</keyword>
<keyword evidence="7" id="KW-0238">DNA-binding</keyword>
<keyword evidence="19" id="KW-1185">Reference proteome</keyword>
<dbReference type="GO" id="GO:0005634">
    <property type="term" value="C:nucleus"/>
    <property type="evidence" value="ECO:0007669"/>
    <property type="project" value="UniProtKB-SubCell"/>
</dbReference>
<dbReference type="Pfam" id="PF00271">
    <property type="entry name" value="Helicase_C"/>
    <property type="match status" value="1"/>
</dbReference>
<keyword evidence="9" id="KW-0539">Nucleus</keyword>
<reference evidence="18" key="1">
    <citation type="submission" date="2022-07" db="EMBL/GenBank/DDBJ databases">
        <authorList>
            <person name="Trinca V."/>
            <person name="Uliana J.V.C."/>
            <person name="Torres T.T."/>
            <person name="Ward R.J."/>
            <person name="Monesi N."/>
        </authorList>
    </citation>
    <scope>NUCLEOTIDE SEQUENCE</scope>
    <source>
        <strain evidence="18">HSMRA1968</strain>
        <tissue evidence="18">Whole embryos</tissue>
    </source>
</reference>
<dbReference type="Gene3D" id="4.10.60.10">
    <property type="entry name" value="Zinc finger, CCHC-type"/>
    <property type="match status" value="1"/>
</dbReference>
<dbReference type="GO" id="GO:0000724">
    <property type="term" value="P:double-strand break repair via homologous recombination"/>
    <property type="evidence" value="ECO:0007669"/>
    <property type="project" value="TreeGrafter"/>
</dbReference>
<evidence type="ECO:0000259" key="16">
    <source>
        <dbReference type="PROSITE" id="PS51192"/>
    </source>
</evidence>
<dbReference type="GO" id="GO:0043138">
    <property type="term" value="F:3'-5' DNA helicase activity"/>
    <property type="evidence" value="ECO:0007669"/>
    <property type="project" value="UniProtKB-EC"/>
</dbReference>
<feature type="domain" description="Helicase C-terminal" evidence="17">
    <location>
        <begin position="950"/>
        <end position="1124"/>
    </location>
</feature>
<dbReference type="InterPro" id="IPR001878">
    <property type="entry name" value="Znf_CCHC"/>
</dbReference>
<feature type="region of interest" description="Disordered" evidence="14">
    <location>
        <begin position="324"/>
        <end position="343"/>
    </location>
</feature>
<evidence type="ECO:0000256" key="7">
    <source>
        <dbReference type="ARBA" id="ARBA00023125"/>
    </source>
</evidence>
<evidence type="ECO:0000256" key="8">
    <source>
        <dbReference type="ARBA" id="ARBA00023235"/>
    </source>
</evidence>
<keyword evidence="8" id="KW-0413">Isomerase</keyword>
<dbReference type="Proteomes" id="UP001151699">
    <property type="component" value="Chromosome B"/>
</dbReference>
<feature type="region of interest" description="Disordered" evidence="14">
    <location>
        <begin position="647"/>
        <end position="666"/>
    </location>
</feature>
<comment type="similarity">
    <text evidence="2">Belongs to the helicase family. RecQ subfamily.</text>
</comment>
<dbReference type="SUPFAM" id="SSF52540">
    <property type="entry name" value="P-loop containing nucleoside triphosphate hydrolases"/>
    <property type="match status" value="1"/>
</dbReference>
<gene>
    <name evidence="18" type="primary">RECQL4</name>
    <name evidence="18" type="ORF">Bhyg_07523</name>
</gene>
<evidence type="ECO:0000256" key="6">
    <source>
        <dbReference type="ARBA" id="ARBA00022840"/>
    </source>
</evidence>
<name>A0A9Q0N369_9DIPT</name>
<feature type="region of interest" description="Disordered" evidence="14">
    <location>
        <begin position="185"/>
        <end position="204"/>
    </location>
</feature>
<feature type="compositionally biased region" description="Polar residues" evidence="14">
    <location>
        <begin position="432"/>
        <end position="442"/>
    </location>
</feature>
<evidence type="ECO:0000256" key="3">
    <source>
        <dbReference type="ARBA" id="ARBA00022741"/>
    </source>
</evidence>
<dbReference type="GO" id="GO:0009378">
    <property type="term" value="F:four-way junction helicase activity"/>
    <property type="evidence" value="ECO:0007669"/>
    <property type="project" value="TreeGrafter"/>
</dbReference>
<evidence type="ECO:0000313" key="19">
    <source>
        <dbReference type="Proteomes" id="UP001151699"/>
    </source>
</evidence>
<evidence type="ECO:0000256" key="10">
    <source>
        <dbReference type="ARBA" id="ARBA00034617"/>
    </source>
</evidence>
<dbReference type="GO" id="GO:0005524">
    <property type="term" value="F:ATP binding"/>
    <property type="evidence" value="ECO:0007669"/>
    <property type="project" value="UniProtKB-KW"/>
</dbReference>
<feature type="compositionally biased region" description="Polar residues" evidence="14">
    <location>
        <begin position="192"/>
        <end position="204"/>
    </location>
</feature>
<dbReference type="PROSITE" id="PS51192">
    <property type="entry name" value="HELICASE_ATP_BIND_1"/>
    <property type="match status" value="1"/>
</dbReference>
<comment type="caution">
    <text evidence="18">The sequence shown here is derived from an EMBL/GenBank/DDBJ whole genome shotgun (WGS) entry which is preliminary data.</text>
</comment>
<dbReference type="FunFam" id="3.40.50.300:FF:000772">
    <property type="entry name" value="ATP-dependent DNA helicase Q4"/>
    <property type="match status" value="1"/>
</dbReference>
<dbReference type="InterPro" id="IPR027417">
    <property type="entry name" value="P-loop_NTPase"/>
</dbReference>
<dbReference type="NCBIfam" id="TIGR00614">
    <property type="entry name" value="recQ_fam"/>
    <property type="match status" value="1"/>
</dbReference>
<dbReference type="InterPro" id="IPR001650">
    <property type="entry name" value="Helicase_C-like"/>
</dbReference>
<evidence type="ECO:0000259" key="17">
    <source>
        <dbReference type="PROSITE" id="PS51194"/>
    </source>
</evidence>
<dbReference type="InterPro" id="IPR021110">
    <property type="entry name" value="DNA_rep_checkpnt_protein"/>
</dbReference>
<keyword evidence="3" id="KW-0547">Nucleotide-binding</keyword>
<dbReference type="SUPFAM" id="SSF57756">
    <property type="entry name" value="Retrovirus zinc finger-like domains"/>
    <property type="match status" value="1"/>
</dbReference>
<feature type="region of interest" description="Disordered" evidence="14">
    <location>
        <begin position="430"/>
        <end position="456"/>
    </location>
</feature>
<protein>
    <recommendedName>
        <fullName evidence="11">DNA 3'-5' helicase</fullName>
        <ecNumber evidence="11">5.6.2.4</ecNumber>
    </recommendedName>
</protein>
<evidence type="ECO:0000256" key="5">
    <source>
        <dbReference type="ARBA" id="ARBA00022806"/>
    </source>
</evidence>
<comment type="subcellular location">
    <subcellularLocation>
        <location evidence="1">Nucleus</location>
    </subcellularLocation>
</comment>
<dbReference type="InterPro" id="IPR011545">
    <property type="entry name" value="DEAD/DEAH_box_helicase_dom"/>
</dbReference>
<dbReference type="InterPro" id="IPR014001">
    <property type="entry name" value="Helicase_ATP-bd"/>
</dbReference>
<sequence length="1475" mass="166800">MEKPEQNKYIKYRKCVKLWETNFKEKHGRIPSKHDIREADLSIRQAYKMYYRYKSSFLENTLSQVIDEDGYDLPADSDQSLQLDANFSLSFLDTSDDSSSFLSSFPNSDDMHSSSMVKTRNVDGNDISEDFEPAVVNAINQNAWGSHLNKKQENSRLRQIEPSNSQSFRQTMTEKLFPLSNFAKRNPRKSFSRSNLQPNSLASSNTTKEILPDLETILAQKAIQEKTKCPIKAPKPCNLTLDKGWLNRCDESGSRTSIATKIPTEPSDNRYGLSNIKTAHVYAKCTYDNNDLSYEEIIENSEDESDRKTRNVRHVLKKRKVLNVHRTNGDNRRTEVPLEQLSGSVDSDKIAELKQEKSESAKKMKPAKNVKVELTKLQSKETPSETLRRSYRIASSTKNKPLNAESKSESDPFVDDFQSDTEFQPVEKTFHPESNTTFPTKQKNSHKKGNNQTIRTGKKISDVLPDNIIALDDMPDDYIPQIEAENLRNVPQIDIDQLKADTALFQDYVKHTGPNITSSHPKVALTPTKRDIEREKLEKKVAAGKLNENFVRIDVRKKVFVRGKKTINFSKYKKSKWKKQKTANALAGPEIDMRGCDGGFLVCFNCGQQGHFAQDCKIQSDKLLPLDVDVEEETTYQTLEEAANVAAQPDGSDNEMDEEMPSSSHDSYNFEPLNSIATHKDTQNYIGHAIPQDILIRSGLLDTPNSKSESAEPLYKTKSDGSVIDPPKAVYDALKLFGHTTFRKGQDKAIMRVLSGLSTLVTLSTGSGKSLCYQLPAFLYRKQRKCITLVISPLVSLMEDQVRDVPHFLTAECLHSNQPKVKQDKIIQRIKQGTVDVLLISPEAIVAGEKSTGFGALLRDLPPIAFVCIDEAHCISQWSHNFRPSYLMICRVIQEKFKVNTVLGLTATATIKIRESIVDHLRILDGLDGVITDVPLPDNLLLTVSKDRNRDEELIALLRSDEFMNSHSIIIYCSRRDECNRVADYIRTCMQDLQVNIETSNSSASRKRKRPKQIVESYHAGLPASRRRTIQNLFMSGALKIVVATIAFGMGINKSDIRAVIHYNMPMTFESYVQEVGRAGRDGLPAHCHLFLEPNGKDKIELKRHIYANSVDRHVIRKLLKKVFVQCACQQNLNKHDFQSEIDAVNSMIWTNDFNADLEKLPLKESKCCGHEVGIPIDDTIQMLDIPEESIETLLNYLQLDQHNYVKVLGKAYCSCKVISYGGPKCLKQAAQNCAPLAMSIALELKKGISYSESSSSIEFDVIEVASAIGWDSGVVKYQLKNLEWTTVNGTQRKSSISVQFNNLGFRIRSRGDLTNDELDSILNNLYSRVVLQEKSQLAQLKNVFDGLSSVAYRTFNESQMDDDNHKSSNKLKLLIREYFQSTENTFSLQNDELIDDGAPVDQIIKDVQTMIALYPENNFTGRNIARIFHGVPSPVYPAQIWSRCKFWRGHVTTDFNIIVKLANSTIVKMRTQIA</sequence>
<evidence type="ECO:0000256" key="2">
    <source>
        <dbReference type="ARBA" id="ARBA00005446"/>
    </source>
</evidence>
<dbReference type="SMART" id="SM00490">
    <property type="entry name" value="HELICc"/>
    <property type="match status" value="1"/>
</dbReference>
<feature type="region of interest" description="Disordered" evidence="14">
    <location>
        <begin position="354"/>
        <end position="415"/>
    </location>
</feature>
<dbReference type="InterPro" id="IPR036875">
    <property type="entry name" value="Znf_CCHC_sf"/>
</dbReference>
<dbReference type="PANTHER" id="PTHR13710">
    <property type="entry name" value="DNA HELICASE RECQ FAMILY MEMBER"/>
    <property type="match status" value="1"/>
</dbReference>
<dbReference type="Gene3D" id="1.10.10.1460">
    <property type="match status" value="1"/>
</dbReference>
<dbReference type="CDD" id="cd22289">
    <property type="entry name" value="RecQL4_SLD2_NTD"/>
    <property type="match status" value="1"/>
</dbReference>
<dbReference type="GO" id="GO:0006260">
    <property type="term" value="P:DNA replication"/>
    <property type="evidence" value="ECO:0007669"/>
    <property type="project" value="InterPro"/>
</dbReference>
<dbReference type="SMART" id="SM00487">
    <property type="entry name" value="DEXDc"/>
    <property type="match status" value="1"/>
</dbReference>
<evidence type="ECO:0000256" key="1">
    <source>
        <dbReference type="ARBA" id="ARBA00004123"/>
    </source>
</evidence>
<evidence type="ECO:0000256" key="4">
    <source>
        <dbReference type="ARBA" id="ARBA00022801"/>
    </source>
</evidence>
<dbReference type="PANTHER" id="PTHR13710:SF108">
    <property type="entry name" value="ATP-DEPENDENT DNA HELICASE Q4"/>
    <property type="match status" value="1"/>
</dbReference>
<comment type="catalytic activity">
    <reaction evidence="10">
        <text>Couples ATP hydrolysis with the unwinding of duplex DNA by translocating in the 3'-5' direction.</text>
        <dbReference type="EC" id="5.6.2.4"/>
    </reaction>
</comment>
<keyword evidence="13" id="KW-0479">Metal-binding</keyword>